<evidence type="ECO:0000256" key="1">
    <source>
        <dbReference type="SAM" id="MobiDB-lite"/>
    </source>
</evidence>
<evidence type="ECO:0000313" key="2">
    <source>
        <dbReference type="EMBL" id="SVB29406.1"/>
    </source>
</evidence>
<protein>
    <submittedName>
        <fullName evidence="2">Uncharacterized protein</fullName>
    </submittedName>
</protein>
<dbReference type="EMBL" id="UINC01036047">
    <property type="protein sequence ID" value="SVB29406.1"/>
    <property type="molecule type" value="Genomic_DNA"/>
</dbReference>
<name>A0A382CTD2_9ZZZZ</name>
<gene>
    <name evidence="2" type="ORF">METZ01_LOCUS182260</name>
</gene>
<sequence>MTEEDNSTKDSRETEQKEVKEIYLEFPDAERESYKEQPQRRYVDKIVRGIQIGRGDNKRVIEIEQVRRLAMLHCSYNDMAKFFGVKENTFINNFRYEVERARETTKHRLMEAMLENAIRKHNPAIQIFLAKNWLGLVNDPVAQEGASPLPWLDEE</sequence>
<feature type="region of interest" description="Disordered" evidence="1">
    <location>
        <begin position="1"/>
        <end position="22"/>
    </location>
</feature>
<reference evidence="2" key="1">
    <citation type="submission" date="2018-05" db="EMBL/GenBank/DDBJ databases">
        <authorList>
            <person name="Lanie J.A."/>
            <person name="Ng W.-L."/>
            <person name="Kazmierczak K.M."/>
            <person name="Andrzejewski T.M."/>
            <person name="Davidsen T.M."/>
            <person name="Wayne K.J."/>
            <person name="Tettelin H."/>
            <person name="Glass J.I."/>
            <person name="Rusch D."/>
            <person name="Podicherti R."/>
            <person name="Tsui H.-C.T."/>
            <person name="Winkler M.E."/>
        </authorList>
    </citation>
    <scope>NUCLEOTIDE SEQUENCE</scope>
</reference>
<dbReference type="AlphaFoldDB" id="A0A382CTD2"/>
<accession>A0A382CTD2</accession>
<proteinExistence type="predicted"/>
<organism evidence="2">
    <name type="scientific">marine metagenome</name>
    <dbReference type="NCBI Taxonomy" id="408172"/>
    <lineage>
        <taxon>unclassified sequences</taxon>
        <taxon>metagenomes</taxon>
        <taxon>ecological metagenomes</taxon>
    </lineage>
</organism>